<reference evidence="2 3" key="1">
    <citation type="submission" date="2019-07" db="EMBL/GenBank/DDBJ databases">
        <title>Whole genome shotgun sequence of Adhaeribacter aerolatus NBRC 106133.</title>
        <authorList>
            <person name="Hosoyama A."/>
            <person name="Uohara A."/>
            <person name="Ohji S."/>
            <person name="Ichikawa N."/>
        </authorList>
    </citation>
    <scope>NUCLEOTIDE SEQUENCE [LARGE SCALE GENOMIC DNA]</scope>
    <source>
        <strain evidence="2 3">NBRC 106133</strain>
    </source>
</reference>
<name>A0A512B3M2_9BACT</name>
<sequence>MNNWWIRFGCFLTGYNYGIVRNSSEVAAKAVKRYTSALLIVCILWSFIGYSFTQRYLDGGLMGSIAGAVIAVIIIIQIERQIILSITPSKGLYISRALIAAMMSVIGAVIIDQIIFKEDIDLKKIDTIGDRVNNALPPKTADLRNQIASLDTAILNKENERLNLIADIEKRPTIKAISSVTTQTPVKETITDTTGNTIIKEKVQQTKSVSVSNINNPKIDMIEPLVKQIEELRIQKSKKETDLINVRDQLEEEYKSKAGFLDELEVMYSLITGSNIALIVWFLWFFFLLGLELLVLISKANEKENDYEKTVKHHMDLQIRKLNALAKVAEGSSLN</sequence>
<keyword evidence="1" id="KW-0472">Membrane</keyword>
<dbReference type="AlphaFoldDB" id="A0A512B3M2"/>
<accession>A0A512B3M2</accession>
<feature type="transmembrane region" description="Helical" evidence="1">
    <location>
        <begin position="34"/>
        <end position="53"/>
    </location>
</feature>
<comment type="caution">
    <text evidence="2">The sequence shown here is derived from an EMBL/GenBank/DDBJ whole genome shotgun (WGS) entry which is preliminary data.</text>
</comment>
<dbReference type="Pfam" id="PF14362">
    <property type="entry name" value="DUF4407"/>
    <property type="match status" value="1"/>
</dbReference>
<dbReference type="RefSeq" id="WP_146902857.1">
    <property type="nucleotide sequence ID" value="NZ_BJYS01000040.1"/>
</dbReference>
<proteinExistence type="predicted"/>
<gene>
    <name evidence="2" type="ORF">AAE02nite_42220</name>
</gene>
<feature type="transmembrane region" description="Helical" evidence="1">
    <location>
        <begin position="276"/>
        <end position="297"/>
    </location>
</feature>
<keyword evidence="1" id="KW-0812">Transmembrane</keyword>
<dbReference type="EMBL" id="BJYS01000040">
    <property type="protein sequence ID" value="GEO06558.1"/>
    <property type="molecule type" value="Genomic_DNA"/>
</dbReference>
<keyword evidence="3" id="KW-1185">Reference proteome</keyword>
<dbReference type="Proteomes" id="UP000321532">
    <property type="component" value="Unassembled WGS sequence"/>
</dbReference>
<protein>
    <recommendedName>
        <fullName evidence="4">DUF4407 domain-containing protein</fullName>
    </recommendedName>
</protein>
<evidence type="ECO:0000313" key="3">
    <source>
        <dbReference type="Proteomes" id="UP000321532"/>
    </source>
</evidence>
<evidence type="ECO:0008006" key="4">
    <source>
        <dbReference type="Google" id="ProtNLM"/>
    </source>
</evidence>
<evidence type="ECO:0000256" key="1">
    <source>
        <dbReference type="SAM" id="Phobius"/>
    </source>
</evidence>
<dbReference type="OrthoDB" id="1421255at2"/>
<keyword evidence="1" id="KW-1133">Transmembrane helix</keyword>
<organism evidence="2 3">
    <name type="scientific">Adhaeribacter aerolatus</name>
    <dbReference type="NCBI Taxonomy" id="670289"/>
    <lineage>
        <taxon>Bacteria</taxon>
        <taxon>Pseudomonadati</taxon>
        <taxon>Bacteroidota</taxon>
        <taxon>Cytophagia</taxon>
        <taxon>Cytophagales</taxon>
        <taxon>Hymenobacteraceae</taxon>
        <taxon>Adhaeribacter</taxon>
    </lineage>
</organism>
<evidence type="ECO:0000313" key="2">
    <source>
        <dbReference type="EMBL" id="GEO06558.1"/>
    </source>
</evidence>
<dbReference type="InterPro" id="IPR025519">
    <property type="entry name" value="DUF4407"/>
</dbReference>
<feature type="transmembrane region" description="Helical" evidence="1">
    <location>
        <begin position="59"/>
        <end position="76"/>
    </location>
</feature>
<feature type="transmembrane region" description="Helical" evidence="1">
    <location>
        <begin position="97"/>
        <end position="116"/>
    </location>
</feature>